<gene>
    <name evidence="3" type="ordered locus">BMS_3216</name>
</gene>
<dbReference type="Gene3D" id="3.60.15.10">
    <property type="entry name" value="Ribonuclease Z/Hydroxyacylglutathione hydrolase-like"/>
    <property type="match status" value="1"/>
</dbReference>
<dbReference type="PANTHER" id="PTHR15032:SF4">
    <property type="entry name" value="N-ACYL-PHOSPHATIDYLETHANOLAMINE-HYDROLYZING PHOSPHOLIPASE D"/>
    <property type="match status" value="1"/>
</dbReference>
<dbReference type="InterPro" id="IPR036866">
    <property type="entry name" value="RibonucZ/Hydroxyglut_hydro"/>
</dbReference>
<dbReference type="RefSeq" id="WP_014245737.1">
    <property type="nucleotide sequence ID" value="NC_016620.1"/>
</dbReference>
<dbReference type="PANTHER" id="PTHR15032">
    <property type="entry name" value="N-ACYL-PHOSPHATIDYLETHANOLAMINE-HYDROLYZING PHOSPHOLIPASE D"/>
    <property type="match status" value="1"/>
</dbReference>
<evidence type="ECO:0000313" key="3">
    <source>
        <dbReference type="EMBL" id="CBW27967.1"/>
    </source>
</evidence>
<proteinExistence type="predicted"/>
<feature type="transmembrane region" description="Helical" evidence="1">
    <location>
        <begin position="7"/>
        <end position="28"/>
    </location>
</feature>
<organism evidence="3 4">
    <name type="scientific">Halobacteriovorax marinus (strain ATCC BAA-682 / DSM 15412 / SJ)</name>
    <name type="common">Bacteriovorax marinus</name>
    <dbReference type="NCBI Taxonomy" id="862908"/>
    <lineage>
        <taxon>Bacteria</taxon>
        <taxon>Pseudomonadati</taxon>
        <taxon>Bdellovibrionota</taxon>
        <taxon>Bacteriovoracia</taxon>
        <taxon>Bacteriovoracales</taxon>
        <taxon>Halobacteriovoraceae</taxon>
        <taxon>Halobacteriovorax</taxon>
    </lineage>
</organism>
<dbReference type="STRING" id="862908.BMS_3216"/>
<name>E1X031_HALMS</name>
<dbReference type="InterPro" id="IPR001279">
    <property type="entry name" value="Metallo-B-lactamas"/>
</dbReference>
<keyword evidence="1" id="KW-1133">Transmembrane helix</keyword>
<dbReference type="SUPFAM" id="SSF56281">
    <property type="entry name" value="Metallo-hydrolase/oxidoreductase"/>
    <property type="match status" value="1"/>
</dbReference>
<dbReference type="PATRIC" id="fig|862908.3.peg.3073"/>
<dbReference type="AlphaFoldDB" id="E1X031"/>
<evidence type="ECO:0000259" key="2">
    <source>
        <dbReference type="Pfam" id="PF12706"/>
    </source>
</evidence>
<dbReference type="KEGG" id="bmx:BMS_3216"/>
<protein>
    <recommendedName>
        <fullName evidence="2">Metallo-beta-lactamase domain-containing protein</fullName>
    </recommendedName>
</protein>
<reference evidence="4" key="1">
    <citation type="journal article" date="2013" name="ISME J.">
        <title>A small predatory core genome in the divergent marine Bacteriovorax marinus SJ and the terrestrial Bdellovibrio bacteriovorus.</title>
        <authorList>
            <person name="Crossman L.C."/>
            <person name="Chen H."/>
            <person name="Cerdeno-Tarraga A.M."/>
            <person name="Brooks K."/>
            <person name="Quail M.A."/>
            <person name="Pineiro S.A."/>
            <person name="Hobley L."/>
            <person name="Sockett R.E."/>
            <person name="Bentley S.D."/>
            <person name="Parkhill J."/>
            <person name="Williams H.N."/>
            <person name="Stine O.C."/>
        </authorList>
    </citation>
    <scope>NUCLEOTIDE SEQUENCE [LARGE SCALE GENOMIC DNA]</scope>
    <source>
        <strain evidence="4">ATCC BAA-682 / DSM 15412 / SJ</strain>
    </source>
</reference>
<sequence length="379" mass="44522">MNRVKNISILTSLIIFVFIIYLLSYAFLSLGSNPNQEDRERFASSDHFDTSTENFINRDQEALEKMNERMAKRKNEAGAWISFFFGNENQRKPLDRLPVLKPNLGEFLKPSDKLKVIWFGHSSFLINISGKTILVDPIVSEFASPFFFIVRRFQSSPLSLEELPRIDYVLISHDHYDHLDMPTIKFFRDKDTKFMVPLGVGAHLEGWGIEKSSINEFDWWDKLEFDDIEFVATPAQHFSGRSFSNKNSTLWAGWIIKNVKKRIFFSGDSGYDIHFKEIGEKYGPFDIAFFDNGQYNKNWEEVHLLPEQGVEAFYDLKAKIFFPVHWGAFTLSTHSWFEPAQKIYDYSVERNFPIIMPNIGEIVEVSEDYRTKRWWMKFQ</sequence>
<keyword evidence="4" id="KW-1185">Reference proteome</keyword>
<dbReference type="EMBL" id="FQ312005">
    <property type="protein sequence ID" value="CBW27967.1"/>
    <property type="molecule type" value="Genomic_DNA"/>
</dbReference>
<dbReference type="HOGENOM" id="CLU_020884_0_2_7"/>
<keyword evidence="1" id="KW-0472">Membrane</keyword>
<evidence type="ECO:0000256" key="1">
    <source>
        <dbReference type="SAM" id="Phobius"/>
    </source>
</evidence>
<dbReference type="GO" id="GO:0005737">
    <property type="term" value="C:cytoplasm"/>
    <property type="evidence" value="ECO:0007669"/>
    <property type="project" value="TreeGrafter"/>
</dbReference>
<feature type="domain" description="Metallo-beta-lactamase" evidence="2">
    <location>
        <begin position="132"/>
        <end position="326"/>
    </location>
</feature>
<dbReference type="Proteomes" id="UP000008963">
    <property type="component" value="Chromosome"/>
</dbReference>
<dbReference type="OrthoDB" id="5288928at2"/>
<dbReference type="eggNOG" id="COG2220">
    <property type="taxonomic scope" value="Bacteria"/>
</dbReference>
<dbReference type="Pfam" id="PF12706">
    <property type="entry name" value="Lactamase_B_2"/>
    <property type="match status" value="1"/>
</dbReference>
<keyword evidence="1" id="KW-0812">Transmembrane</keyword>
<evidence type="ECO:0000313" key="4">
    <source>
        <dbReference type="Proteomes" id="UP000008963"/>
    </source>
</evidence>
<accession>E1X031</accession>